<keyword evidence="4" id="KW-1003">Cell membrane</keyword>
<evidence type="ECO:0000313" key="10">
    <source>
        <dbReference type="EMBL" id="KEJ94832.1"/>
    </source>
</evidence>
<dbReference type="Proteomes" id="UP000027746">
    <property type="component" value="Unassembled WGS sequence"/>
</dbReference>
<keyword evidence="7 8" id="KW-0472">Membrane</keyword>
<sequence>MNTHLKHALPAWVWFTGLMLVFVILYAPIQSALVFSFSADRFPSLDITRFSTKWYAQVFADARVLEALKNSLTIALSTALVATTLGFAAPYADFRFRFFGQRMVLALALLPPTVPIVVLSLAMLAFFSRVGLSGTVGAIIVAHVVVATPFAMAICRLRLEQLPQEYETAAQNLGATPGQALRLIVLPHAAPAIGAAALITFAVSLDEYAIAWFVGGLEQTVPVTVLNTLQGQVDPTIHVIGTLAFAATLSLVFAAQLLLLRSTKSHKNKEVSP</sequence>
<comment type="similarity">
    <text evidence="2">Belongs to the binding-protein-dependent transport system permease family. CysTW subfamily.</text>
</comment>
<dbReference type="InterPro" id="IPR035906">
    <property type="entry name" value="MetI-like_sf"/>
</dbReference>
<dbReference type="PROSITE" id="PS50928">
    <property type="entry name" value="ABC_TM1"/>
    <property type="match status" value="1"/>
</dbReference>
<evidence type="ECO:0000256" key="3">
    <source>
        <dbReference type="ARBA" id="ARBA00022448"/>
    </source>
</evidence>
<organism evidence="10 11">
    <name type="scientific">Pseudosulfitobacter pseudonitzschiae</name>
    <dbReference type="NCBI Taxonomy" id="1402135"/>
    <lineage>
        <taxon>Bacteria</taxon>
        <taxon>Pseudomonadati</taxon>
        <taxon>Pseudomonadota</taxon>
        <taxon>Alphaproteobacteria</taxon>
        <taxon>Rhodobacterales</taxon>
        <taxon>Roseobacteraceae</taxon>
        <taxon>Pseudosulfitobacter</taxon>
    </lineage>
</organism>
<feature type="transmembrane region" description="Helical" evidence="8">
    <location>
        <begin position="180"/>
        <end position="203"/>
    </location>
</feature>
<name>A0A073JAS7_9RHOB</name>
<keyword evidence="6 8" id="KW-1133">Transmembrane helix</keyword>
<evidence type="ECO:0000256" key="7">
    <source>
        <dbReference type="ARBA" id="ARBA00023136"/>
    </source>
</evidence>
<dbReference type="PANTHER" id="PTHR43848:SF2">
    <property type="entry name" value="PUTRESCINE TRANSPORT SYSTEM PERMEASE PROTEIN POTI"/>
    <property type="match status" value="1"/>
</dbReference>
<dbReference type="GO" id="GO:0005886">
    <property type="term" value="C:plasma membrane"/>
    <property type="evidence" value="ECO:0007669"/>
    <property type="project" value="UniProtKB-SubCell"/>
</dbReference>
<keyword evidence="11" id="KW-1185">Reference proteome</keyword>
<feature type="transmembrane region" description="Helical" evidence="8">
    <location>
        <begin position="237"/>
        <end position="260"/>
    </location>
</feature>
<protein>
    <submittedName>
        <fullName evidence="10">Polyamine ABC transporter permease</fullName>
    </submittedName>
</protein>
<dbReference type="PANTHER" id="PTHR43848">
    <property type="entry name" value="PUTRESCINE TRANSPORT SYSTEM PERMEASE PROTEIN POTI"/>
    <property type="match status" value="1"/>
</dbReference>
<evidence type="ECO:0000256" key="4">
    <source>
        <dbReference type="ARBA" id="ARBA00022475"/>
    </source>
</evidence>
<dbReference type="AlphaFoldDB" id="A0A073JAS7"/>
<evidence type="ECO:0000256" key="8">
    <source>
        <dbReference type="RuleBase" id="RU363032"/>
    </source>
</evidence>
<feature type="transmembrane region" description="Helical" evidence="8">
    <location>
        <begin position="139"/>
        <end position="159"/>
    </location>
</feature>
<evidence type="ECO:0000256" key="2">
    <source>
        <dbReference type="ARBA" id="ARBA00007069"/>
    </source>
</evidence>
<keyword evidence="3 8" id="KW-0813">Transport</keyword>
<dbReference type="RefSeq" id="WP_037928247.1">
    <property type="nucleotide sequence ID" value="NZ_FQVP01000007.1"/>
</dbReference>
<proteinExistence type="inferred from homology"/>
<dbReference type="SUPFAM" id="SSF161098">
    <property type="entry name" value="MetI-like"/>
    <property type="match status" value="1"/>
</dbReference>
<dbReference type="CDD" id="cd06261">
    <property type="entry name" value="TM_PBP2"/>
    <property type="match status" value="1"/>
</dbReference>
<dbReference type="Gene3D" id="1.10.3720.10">
    <property type="entry name" value="MetI-like"/>
    <property type="match status" value="1"/>
</dbReference>
<dbReference type="EMBL" id="JAMD01000009">
    <property type="protein sequence ID" value="KEJ94832.1"/>
    <property type="molecule type" value="Genomic_DNA"/>
</dbReference>
<dbReference type="InterPro" id="IPR051789">
    <property type="entry name" value="Bact_Polyamine_Transport"/>
</dbReference>
<feature type="transmembrane region" description="Helical" evidence="8">
    <location>
        <begin position="72"/>
        <end position="92"/>
    </location>
</feature>
<dbReference type="Pfam" id="PF00528">
    <property type="entry name" value="BPD_transp_1"/>
    <property type="match status" value="1"/>
</dbReference>
<dbReference type="GO" id="GO:0055085">
    <property type="term" value="P:transmembrane transport"/>
    <property type="evidence" value="ECO:0007669"/>
    <property type="project" value="InterPro"/>
</dbReference>
<dbReference type="InterPro" id="IPR000515">
    <property type="entry name" value="MetI-like"/>
</dbReference>
<feature type="domain" description="ABC transmembrane type-1" evidence="9">
    <location>
        <begin position="68"/>
        <end position="261"/>
    </location>
</feature>
<comment type="caution">
    <text evidence="10">The sequence shown here is derived from an EMBL/GenBank/DDBJ whole genome shotgun (WGS) entry which is preliminary data.</text>
</comment>
<comment type="subcellular location">
    <subcellularLocation>
        <location evidence="1 8">Cell membrane</location>
        <topology evidence="1 8">Multi-pass membrane protein</topology>
    </subcellularLocation>
</comment>
<evidence type="ECO:0000259" key="9">
    <source>
        <dbReference type="PROSITE" id="PS50928"/>
    </source>
</evidence>
<evidence type="ECO:0000313" key="11">
    <source>
        <dbReference type="Proteomes" id="UP000027746"/>
    </source>
</evidence>
<accession>A0A073JAS7</accession>
<gene>
    <name evidence="10" type="ORF">SUH3_23910</name>
</gene>
<evidence type="ECO:0000256" key="5">
    <source>
        <dbReference type="ARBA" id="ARBA00022692"/>
    </source>
</evidence>
<feature type="transmembrane region" description="Helical" evidence="8">
    <location>
        <begin position="104"/>
        <end position="127"/>
    </location>
</feature>
<reference evidence="10 11" key="1">
    <citation type="submission" date="2014-01" db="EMBL/GenBank/DDBJ databases">
        <title>Sulfitobacter sp. H3 (MCCC 1A00686) Genome Sequencing.</title>
        <authorList>
            <person name="Lai Q."/>
            <person name="Hong Z."/>
        </authorList>
    </citation>
    <scope>NUCLEOTIDE SEQUENCE [LARGE SCALE GENOMIC DNA]</scope>
    <source>
        <strain evidence="10 11">H3</strain>
    </source>
</reference>
<keyword evidence="5 8" id="KW-0812">Transmembrane</keyword>
<feature type="transmembrane region" description="Helical" evidence="8">
    <location>
        <begin position="12"/>
        <end position="35"/>
    </location>
</feature>
<evidence type="ECO:0000256" key="1">
    <source>
        <dbReference type="ARBA" id="ARBA00004651"/>
    </source>
</evidence>
<evidence type="ECO:0000256" key="6">
    <source>
        <dbReference type="ARBA" id="ARBA00022989"/>
    </source>
</evidence>
<dbReference type="OrthoDB" id="6496035at2"/>